<feature type="compositionally biased region" description="Basic and acidic residues" evidence="1">
    <location>
        <begin position="72"/>
        <end position="92"/>
    </location>
</feature>
<feature type="compositionally biased region" description="Low complexity" evidence="1">
    <location>
        <begin position="125"/>
        <end position="135"/>
    </location>
</feature>
<feature type="domain" description="HAT C-terminal dimerisation" evidence="2">
    <location>
        <begin position="726"/>
        <end position="807"/>
    </location>
</feature>
<organism evidence="4 5">
    <name type="scientific">Bemisia tabaci</name>
    <name type="common">Sweetpotato whitefly</name>
    <name type="synonym">Aleurodes tabaci</name>
    <dbReference type="NCBI Taxonomy" id="7038"/>
    <lineage>
        <taxon>Eukaryota</taxon>
        <taxon>Metazoa</taxon>
        <taxon>Ecdysozoa</taxon>
        <taxon>Arthropoda</taxon>
        <taxon>Hexapoda</taxon>
        <taxon>Insecta</taxon>
        <taxon>Pterygota</taxon>
        <taxon>Neoptera</taxon>
        <taxon>Paraneoptera</taxon>
        <taxon>Hemiptera</taxon>
        <taxon>Sternorrhyncha</taxon>
        <taxon>Aleyrodoidea</taxon>
        <taxon>Aleyrodidae</taxon>
        <taxon>Aleyrodinae</taxon>
        <taxon>Bemisia</taxon>
    </lineage>
</organism>
<gene>
    <name evidence="4" type="ORF">BEMITA_LOCUS1013</name>
</gene>
<feature type="compositionally biased region" description="Acidic residues" evidence="1">
    <location>
        <begin position="136"/>
        <end position="153"/>
    </location>
</feature>
<dbReference type="PANTHER" id="PTHR37162">
    <property type="entry name" value="HAT FAMILY DIMERISATION DOMAINCONTAINING PROTEIN-RELATED"/>
    <property type="match status" value="1"/>
</dbReference>
<evidence type="ECO:0000259" key="3">
    <source>
        <dbReference type="Pfam" id="PF14291"/>
    </source>
</evidence>
<feature type="domain" description="DUF4371" evidence="3">
    <location>
        <begin position="304"/>
        <end position="426"/>
    </location>
</feature>
<dbReference type="GO" id="GO:0046983">
    <property type="term" value="F:protein dimerization activity"/>
    <property type="evidence" value="ECO:0007669"/>
    <property type="project" value="InterPro"/>
</dbReference>
<evidence type="ECO:0000313" key="5">
    <source>
        <dbReference type="Proteomes" id="UP001152759"/>
    </source>
</evidence>
<sequence>MKSFTFSTSSPSSSKLSCSSPVNSANPQKGTESKRKNPFDDSQDDIIKAINLDEDTPDTPPLTVRSHPSKIPKLDGKKVDKPACHEPLKDNSPENQPEMSETDKERISSPPISNEGVNPEEFDTLSPSEETPLPNESEEELVAESSSEEESSEGDSSVDSNDSNSTIRNRSKRKKRKTKKQSRTKKRKGIRHKYRSAWEADDRFKDWIRKSSKGQRHFYCLPCNQHYSCQGGTSVVDKHDKSAKHCSNLESIKNVADVFPTKKKIDTSSKERKIKEAEIRMCLFMGEHNISFNSADHLVSLIKAVAPVANEMTCNRTKCTQILKNVIATDTVESLIEQLKADDFALILDESTDRTDKKNLGLVTRYVTKDLRVIDQFLALLPCPDATAAGLHKTITDYFKENDIPYRKNMVGLGSDGPNVMTGVHKGLHKLFKDEIPHLFSLKCTCHSLAIVASNACEELPKEVEALLREAYGYLQHSCKRLIKVKEFQDFVGVKPHKILKFFDVRWLSLERCVDRFLEQWSALRLFFQSEVLEEKSEAAKPILQKFNAVNKLYLMFLKSTLPLLTDLNLEFQSERPKVHKIYSSVTTLYELILSFYMKPEHLAKNDVETYKYKDPQYFKPLKDIFVGGEANAALSNQNKNLPSDLLQGFRTKCLNFYVKLCSEIQRVFPFNSNEMKVSKSFSFLKPQNIQGINSISSAASFTFTNHLNIDFTKIDLEFLKLKRLEVFNEEKFHEMPLLAFWQKVALLKKGDNSEAFPLINKLVRYILTLPHSSAAVERIFSAVNLNVTKLRNQLDTDTTDAIIQAKAYIKINQAACYNVPVPISMIDRHNKNMYDPKVP</sequence>
<keyword evidence="5" id="KW-1185">Reference proteome</keyword>
<dbReference type="Proteomes" id="UP001152759">
    <property type="component" value="Chromosome 1"/>
</dbReference>
<dbReference type="SUPFAM" id="SSF53098">
    <property type="entry name" value="Ribonuclease H-like"/>
    <property type="match status" value="1"/>
</dbReference>
<protein>
    <recommendedName>
        <fullName evidence="6">HAT C-terminal dimerisation domain-containing protein</fullName>
    </recommendedName>
</protein>
<feature type="compositionally biased region" description="Low complexity" evidence="1">
    <location>
        <begin position="1"/>
        <end position="21"/>
    </location>
</feature>
<feature type="region of interest" description="Disordered" evidence="1">
    <location>
        <begin position="1"/>
        <end position="193"/>
    </location>
</feature>
<reference evidence="4" key="1">
    <citation type="submission" date="2021-12" db="EMBL/GenBank/DDBJ databases">
        <authorList>
            <person name="King R."/>
        </authorList>
    </citation>
    <scope>NUCLEOTIDE SEQUENCE</scope>
</reference>
<dbReference type="EMBL" id="OU963862">
    <property type="protein sequence ID" value="CAH0381350.1"/>
    <property type="molecule type" value="Genomic_DNA"/>
</dbReference>
<evidence type="ECO:0000256" key="1">
    <source>
        <dbReference type="SAM" id="MobiDB-lite"/>
    </source>
</evidence>
<proteinExistence type="predicted"/>
<dbReference type="InterPro" id="IPR012337">
    <property type="entry name" value="RNaseH-like_sf"/>
</dbReference>
<dbReference type="InterPro" id="IPR008906">
    <property type="entry name" value="HATC_C_dom"/>
</dbReference>
<name>A0A9P0EZ12_BEMTA</name>
<dbReference type="Pfam" id="PF05699">
    <property type="entry name" value="Dimer_Tnp_hAT"/>
    <property type="match status" value="1"/>
</dbReference>
<dbReference type="Pfam" id="PF14291">
    <property type="entry name" value="DUF4371"/>
    <property type="match status" value="1"/>
</dbReference>
<accession>A0A9P0EZ12</accession>
<dbReference type="AlphaFoldDB" id="A0A9P0EZ12"/>
<evidence type="ECO:0000259" key="2">
    <source>
        <dbReference type="Pfam" id="PF05699"/>
    </source>
</evidence>
<dbReference type="InterPro" id="IPR025398">
    <property type="entry name" value="DUF4371"/>
</dbReference>
<evidence type="ECO:0000313" key="4">
    <source>
        <dbReference type="EMBL" id="CAH0381350.1"/>
    </source>
</evidence>
<dbReference type="PANTHER" id="PTHR37162:SF1">
    <property type="entry name" value="BED-TYPE DOMAIN-CONTAINING PROTEIN"/>
    <property type="match status" value="1"/>
</dbReference>
<feature type="compositionally biased region" description="Basic residues" evidence="1">
    <location>
        <begin position="169"/>
        <end position="193"/>
    </location>
</feature>
<evidence type="ECO:0008006" key="6">
    <source>
        <dbReference type="Google" id="ProtNLM"/>
    </source>
</evidence>
<feature type="compositionally biased region" description="Low complexity" evidence="1">
    <location>
        <begin position="154"/>
        <end position="165"/>
    </location>
</feature>